<dbReference type="GO" id="GO:0046872">
    <property type="term" value="F:metal ion binding"/>
    <property type="evidence" value="ECO:0007669"/>
    <property type="project" value="UniProtKB-KW"/>
</dbReference>
<evidence type="ECO:0000256" key="4">
    <source>
        <dbReference type="PIRSR" id="PIRSR600760-2"/>
    </source>
</evidence>
<dbReference type="AlphaFoldDB" id="A0A0M5LWX9"/>
<keyword evidence="2" id="KW-0378">Hydrolase</keyword>
<comment type="cofactor">
    <cofactor evidence="4">
        <name>Mg(2+)</name>
        <dbReference type="ChEBI" id="CHEBI:18420"/>
    </cofactor>
</comment>
<organism evidence="5 6">
    <name type="scientific">Arthrobacter alpinus</name>
    <dbReference type="NCBI Taxonomy" id="656366"/>
    <lineage>
        <taxon>Bacteria</taxon>
        <taxon>Bacillati</taxon>
        <taxon>Actinomycetota</taxon>
        <taxon>Actinomycetes</taxon>
        <taxon>Micrococcales</taxon>
        <taxon>Micrococcaceae</taxon>
        <taxon>Arthrobacter</taxon>
    </lineage>
</organism>
<dbReference type="EMBL" id="CP012677">
    <property type="protein sequence ID" value="ALE91362.1"/>
    <property type="molecule type" value="Genomic_DNA"/>
</dbReference>
<sequence>MTEQLDHRLSDVQLAAALVRNAGGLALRMRQRGLQELRDTAAQKSSVSDVVTSADLAAESYVVEQLRRCRPEDSILGEEGAGYTGTSGRIWVIDPVDGTYNFYSGSTYWCSALALTDAAGVWPAGPDSLTDAAVLLGAIYQPQEEKLWLGGTLQAATLNGKPIVVDPCQHVGQLSAGTYIHPKWLGDPQAGGPWQRAAQLPAALRMLGSGSCDLGRVAQGELGMWFQHSAPSWDWLPGKGIVHAAGGDTAVVRVNGLDWFVAGPAVAVAELKAALAAGAL</sequence>
<dbReference type="RefSeq" id="WP_062005133.1">
    <property type="nucleotide sequence ID" value="NZ_CP012677.1"/>
</dbReference>
<gene>
    <name evidence="5" type="ORF">AOC05_01685</name>
</gene>
<name>A0A0M5LWX9_9MICC</name>
<evidence type="ECO:0000256" key="3">
    <source>
        <dbReference type="ARBA" id="ARBA00022842"/>
    </source>
</evidence>
<keyword evidence="3 4" id="KW-0460">Magnesium</keyword>
<dbReference type="Proteomes" id="UP000062833">
    <property type="component" value="Chromosome"/>
</dbReference>
<dbReference type="Gene3D" id="3.30.540.10">
    <property type="entry name" value="Fructose-1,6-Bisphosphatase, subunit A, domain 1"/>
    <property type="match status" value="1"/>
</dbReference>
<dbReference type="Pfam" id="PF00459">
    <property type="entry name" value="Inositol_P"/>
    <property type="match status" value="1"/>
</dbReference>
<evidence type="ECO:0000256" key="2">
    <source>
        <dbReference type="ARBA" id="ARBA00022801"/>
    </source>
</evidence>
<dbReference type="InterPro" id="IPR000760">
    <property type="entry name" value="Inositol_monophosphatase-like"/>
</dbReference>
<dbReference type="Gene3D" id="3.40.190.80">
    <property type="match status" value="1"/>
</dbReference>
<keyword evidence="6" id="KW-1185">Reference proteome</keyword>
<dbReference type="PATRIC" id="fig|656366.3.peg.380"/>
<dbReference type="GO" id="GO:0007165">
    <property type="term" value="P:signal transduction"/>
    <property type="evidence" value="ECO:0007669"/>
    <property type="project" value="TreeGrafter"/>
</dbReference>
<dbReference type="GO" id="GO:0008934">
    <property type="term" value="F:inositol monophosphate 1-phosphatase activity"/>
    <property type="evidence" value="ECO:0007669"/>
    <property type="project" value="TreeGrafter"/>
</dbReference>
<dbReference type="GO" id="GO:0006020">
    <property type="term" value="P:inositol metabolic process"/>
    <property type="evidence" value="ECO:0007669"/>
    <property type="project" value="TreeGrafter"/>
</dbReference>
<dbReference type="KEGG" id="aaq:AOC05_01685"/>
<keyword evidence="1 4" id="KW-0479">Metal-binding</keyword>
<dbReference type="PANTHER" id="PTHR20854">
    <property type="entry name" value="INOSITOL MONOPHOSPHATASE"/>
    <property type="match status" value="1"/>
</dbReference>
<dbReference type="CDD" id="cd01637">
    <property type="entry name" value="IMPase_like"/>
    <property type="match status" value="1"/>
</dbReference>
<protein>
    <submittedName>
        <fullName evidence="5">Fructose 1,6-bisphosphatase</fullName>
    </submittedName>
</protein>
<dbReference type="PRINTS" id="PR00377">
    <property type="entry name" value="IMPHPHTASES"/>
</dbReference>
<feature type="binding site" evidence="4">
    <location>
        <position position="97"/>
    </location>
    <ligand>
        <name>Mg(2+)</name>
        <dbReference type="ChEBI" id="CHEBI:18420"/>
        <label>1</label>
        <note>catalytic</note>
    </ligand>
</feature>
<dbReference type="InterPro" id="IPR020583">
    <property type="entry name" value="Inositol_monoP_metal-BS"/>
</dbReference>
<evidence type="ECO:0000256" key="1">
    <source>
        <dbReference type="ARBA" id="ARBA00022723"/>
    </source>
</evidence>
<dbReference type="OrthoDB" id="9772456at2"/>
<dbReference type="PROSITE" id="PS00629">
    <property type="entry name" value="IMP_1"/>
    <property type="match status" value="1"/>
</dbReference>
<evidence type="ECO:0000313" key="5">
    <source>
        <dbReference type="EMBL" id="ALE91362.1"/>
    </source>
</evidence>
<feature type="binding site" evidence="4">
    <location>
        <position position="94"/>
    </location>
    <ligand>
        <name>Mg(2+)</name>
        <dbReference type="ChEBI" id="CHEBI:18420"/>
        <label>1</label>
        <note>catalytic</note>
    </ligand>
</feature>
<accession>A0A0M5LWX9</accession>
<reference evidence="6" key="1">
    <citation type="submission" date="2015-09" db="EMBL/GenBank/DDBJ databases">
        <title>Complete genome of Arthrobacter alpinus strain R3.8.</title>
        <authorList>
            <person name="See-Too W.S."/>
            <person name="Chan K.G."/>
        </authorList>
    </citation>
    <scope>NUCLEOTIDE SEQUENCE [LARGE SCALE GENOMIC DNA]</scope>
    <source>
        <strain evidence="6">R3.8</strain>
    </source>
</reference>
<dbReference type="PANTHER" id="PTHR20854:SF4">
    <property type="entry name" value="INOSITOL-1-MONOPHOSPHATASE-RELATED"/>
    <property type="match status" value="1"/>
</dbReference>
<proteinExistence type="predicted"/>
<dbReference type="SUPFAM" id="SSF56655">
    <property type="entry name" value="Carbohydrate phosphatase"/>
    <property type="match status" value="1"/>
</dbReference>
<feature type="binding site" evidence="4">
    <location>
        <position position="78"/>
    </location>
    <ligand>
        <name>Mg(2+)</name>
        <dbReference type="ChEBI" id="CHEBI:18420"/>
        <label>1</label>
        <note>catalytic</note>
    </ligand>
</feature>
<feature type="binding site" evidence="4">
    <location>
        <position position="234"/>
    </location>
    <ligand>
        <name>Mg(2+)</name>
        <dbReference type="ChEBI" id="CHEBI:18420"/>
        <label>1</label>
        <note>catalytic</note>
    </ligand>
</feature>
<evidence type="ECO:0000313" key="6">
    <source>
        <dbReference type="Proteomes" id="UP000062833"/>
    </source>
</evidence>